<feature type="signal peptide" evidence="1">
    <location>
        <begin position="1"/>
        <end position="26"/>
    </location>
</feature>
<accession>A0ABV5KAZ9</accession>
<feature type="chain" id="PRO_5046515559" evidence="1">
    <location>
        <begin position="27"/>
        <end position="204"/>
    </location>
</feature>
<dbReference type="EMBL" id="JBHMDG010000009">
    <property type="protein sequence ID" value="MFB9312834.1"/>
    <property type="molecule type" value="Genomic_DNA"/>
</dbReference>
<dbReference type="Proteomes" id="UP001589750">
    <property type="component" value="Unassembled WGS sequence"/>
</dbReference>
<proteinExistence type="predicted"/>
<organism evidence="2 3">
    <name type="scientific">Nocardioides plantarum</name>
    <dbReference type="NCBI Taxonomy" id="29299"/>
    <lineage>
        <taxon>Bacteria</taxon>
        <taxon>Bacillati</taxon>
        <taxon>Actinomycetota</taxon>
        <taxon>Actinomycetes</taxon>
        <taxon>Propionibacteriales</taxon>
        <taxon>Nocardioidaceae</taxon>
        <taxon>Nocardioides</taxon>
    </lineage>
</organism>
<keyword evidence="1" id="KW-0732">Signal</keyword>
<keyword evidence="3" id="KW-1185">Reference proteome</keyword>
<gene>
    <name evidence="2" type="ORF">ACFFRI_07235</name>
</gene>
<sequence>MKTTTTFLAALLATGLLVSSVPAAHAQTWRHTDATGDVVAQDQTDDGVAEPRVVRGVKQADVVRLTVQHGADVLQVATTLRAFGGPDNSWDLRVVTSHGDTYDFQRCEYSSDGTKSTSSRRNGYRYQCDGLRISRTSAGIVARVPVACLDIPYRLRVGVQARVIYPLVADPRDRIAQDDALRTGKVTARKPRLSPWIVRDSSAR</sequence>
<evidence type="ECO:0000313" key="2">
    <source>
        <dbReference type="EMBL" id="MFB9312834.1"/>
    </source>
</evidence>
<comment type="caution">
    <text evidence="2">The sequence shown here is derived from an EMBL/GenBank/DDBJ whole genome shotgun (WGS) entry which is preliminary data.</text>
</comment>
<dbReference type="RefSeq" id="WP_140011566.1">
    <property type="nucleotide sequence ID" value="NZ_JBHMDG010000009.1"/>
</dbReference>
<name>A0ABV5KAZ9_9ACTN</name>
<protein>
    <submittedName>
        <fullName evidence="2">DUF4124 domain-containing protein</fullName>
    </submittedName>
</protein>
<reference evidence="2 3" key="1">
    <citation type="submission" date="2024-09" db="EMBL/GenBank/DDBJ databases">
        <authorList>
            <person name="Sun Q."/>
            <person name="Mori K."/>
        </authorList>
    </citation>
    <scope>NUCLEOTIDE SEQUENCE [LARGE SCALE GENOMIC DNA]</scope>
    <source>
        <strain evidence="2 3">JCM 9626</strain>
    </source>
</reference>
<evidence type="ECO:0000313" key="3">
    <source>
        <dbReference type="Proteomes" id="UP001589750"/>
    </source>
</evidence>
<evidence type="ECO:0000256" key="1">
    <source>
        <dbReference type="SAM" id="SignalP"/>
    </source>
</evidence>